<proteinExistence type="predicted"/>
<dbReference type="PANTHER" id="PTHR40465:SF1">
    <property type="entry name" value="DUF6534 DOMAIN-CONTAINING PROTEIN"/>
    <property type="match status" value="1"/>
</dbReference>
<protein>
    <recommendedName>
        <fullName evidence="2">DUF6534 domain-containing protein</fullName>
    </recommendedName>
</protein>
<keyword evidence="4" id="KW-1185">Reference proteome</keyword>
<evidence type="ECO:0000256" key="1">
    <source>
        <dbReference type="SAM" id="Phobius"/>
    </source>
</evidence>
<evidence type="ECO:0000313" key="3">
    <source>
        <dbReference type="EMBL" id="KAJ7688706.1"/>
    </source>
</evidence>
<name>A0AAD7DCX4_MYCRO</name>
<dbReference type="Proteomes" id="UP001221757">
    <property type="component" value="Unassembled WGS sequence"/>
</dbReference>
<feature type="transmembrane region" description="Helical" evidence="1">
    <location>
        <begin position="158"/>
        <end position="182"/>
    </location>
</feature>
<sequence>MTTVHNTFGILYDAVVISAVLYGAGVVQEWIYYQKYWRKDPLMNKLLVTLILMLDTCQAALLTESMYEYLVTGHLDPLAFSRAVKTLTVAAYPSAMIALMARNFSAYRVYRLSKGNYILAGFITLPSLAVFASTLFYATTALGYQELDEFKKIKNVSLSIAILAALVDSLISIIIIHLLIYHKGDNANRNTTDLLNLLIILTFSAGVATSFSTIACAISLAVAPDTLMYIFWFSLVGSRT</sequence>
<comment type="caution">
    <text evidence="3">The sequence shown here is derived from an EMBL/GenBank/DDBJ whole genome shotgun (WGS) entry which is preliminary data.</text>
</comment>
<dbReference type="PANTHER" id="PTHR40465">
    <property type="entry name" value="CHROMOSOME 1, WHOLE GENOME SHOTGUN SEQUENCE"/>
    <property type="match status" value="1"/>
</dbReference>
<evidence type="ECO:0000313" key="4">
    <source>
        <dbReference type="Proteomes" id="UP001221757"/>
    </source>
</evidence>
<feature type="transmembrane region" description="Helical" evidence="1">
    <location>
        <begin position="194"/>
        <end position="223"/>
    </location>
</feature>
<reference evidence="3" key="1">
    <citation type="submission" date="2023-03" db="EMBL/GenBank/DDBJ databases">
        <title>Massive genome expansion in bonnet fungi (Mycena s.s.) driven by repeated elements and novel gene families across ecological guilds.</title>
        <authorList>
            <consortium name="Lawrence Berkeley National Laboratory"/>
            <person name="Harder C.B."/>
            <person name="Miyauchi S."/>
            <person name="Viragh M."/>
            <person name="Kuo A."/>
            <person name="Thoen E."/>
            <person name="Andreopoulos B."/>
            <person name="Lu D."/>
            <person name="Skrede I."/>
            <person name="Drula E."/>
            <person name="Henrissat B."/>
            <person name="Morin E."/>
            <person name="Kohler A."/>
            <person name="Barry K."/>
            <person name="LaButti K."/>
            <person name="Morin E."/>
            <person name="Salamov A."/>
            <person name="Lipzen A."/>
            <person name="Mereny Z."/>
            <person name="Hegedus B."/>
            <person name="Baldrian P."/>
            <person name="Stursova M."/>
            <person name="Weitz H."/>
            <person name="Taylor A."/>
            <person name="Grigoriev I.V."/>
            <person name="Nagy L.G."/>
            <person name="Martin F."/>
            <person name="Kauserud H."/>
        </authorList>
    </citation>
    <scope>NUCLEOTIDE SEQUENCE</scope>
    <source>
        <strain evidence="3">CBHHK067</strain>
    </source>
</reference>
<feature type="domain" description="DUF6534" evidence="2">
    <location>
        <begin position="164"/>
        <end position="233"/>
    </location>
</feature>
<feature type="transmembrane region" description="Helical" evidence="1">
    <location>
        <begin position="83"/>
        <end position="105"/>
    </location>
</feature>
<organism evidence="3 4">
    <name type="scientific">Mycena rosella</name>
    <name type="common">Pink bonnet</name>
    <name type="synonym">Agaricus rosellus</name>
    <dbReference type="NCBI Taxonomy" id="1033263"/>
    <lineage>
        <taxon>Eukaryota</taxon>
        <taxon>Fungi</taxon>
        <taxon>Dikarya</taxon>
        <taxon>Basidiomycota</taxon>
        <taxon>Agaricomycotina</taxon>
        <taxon>Agaricomycetes</taxon>
        <taxon>Agaricomycetidae</taxon>
        <taxon>Agaricales</taxon>
        <taxon>Marasmiineae</taxon>
        <taxon>Mycenaceae</taxon>
        <taxon>Mycena</taxon>
    </lineage>
</organism>
<dbReference type="AlphaFoldDB" id="A0AAD7DCX4"/>
<keyword evidence="1" id="KW-1133">Transmembrane helix</keyword>
<dbReference type="Pfam" id="PF20152">
    <property type="entry name" value="DUF6534"/>
    <property type="match status" value="1"/>
</dbReference>
<dbReference type="InterPro" id="IPR045339">
    <property type="entry name" value="DUF6534"/>
</dbReference>
<keyword evidence="1" id="KW-0812">Transmembrane</keyword>
<dbReference type="EMBL" id="JARKIE010000077">
    <property type="protein sequence ID" value="KAJ7688706.1"/>
    <property type="molecule type" value="Genomic_DNA"/>
</dbReference>
<feature type="transmembrane region" description="Helical" evidence="1">
    <location>
        <begin position="12"/>
        <end position="33"/>
    </location>
</feature>
<gene>
    <name evidence="3" type="ORF">B0H17DRAFT_1332039</name>
</gene>
<feature type="transmembrane region" description="Helical" evidence="1">
    <location>
        <begin position="45"/>
        <end position="63"/>
    </location>
</feature>
<keyword evidence="1" id="KW-0472">Membrane</keyword>
<accession>A0AAD7DCX4</accession>
<evidence type="ECO:0000259" key="2">
    <source>
        <dbReference type="Pfam" id="PF20152"/>
    </source>
</evidence>
<feature type="transmembrane region" description="Helical" evidence="1">
    <location>
        <begin position="117"/>
        <end position="138"/>
    </location>
</feature>